<dbReference type="Proteomes" id="UP000663829">
    <property type="component" value="Unassembled WGS sequence"/>
</dbReference>
<keyword evidence="3" id="KW-1185">Reference proteome</keyword>
<proteinExistence type="predicted"/>
<comment type="caution">
    <text evidence="1">The sequence shown here is derived from an EMBL/GenBank/DDBJ whole genome shotgun (WGS) entry which is preliminary data.</text>
</comment>
<evidence type="ECO:0000313" key="1">
    <source>
        <dbReference type="EMBL" id="CAF1602871.1"/>
    </source>
</evidence>
<protein>
    <submittedName>
        <fullName evidence="1">Uncharacterized protein</fullName>
    </submittedName>
</protein>
<dbReference type="Proteomes" id="UP000681722">
    <property type="component" value="Unassembled WGS sequence"/>
</dbReference>
<dbReference type="AlphaFoldDB" id="A0A816B1J1"/>
<gene>
    <name evidence="1" type="ORF">GPM918_LOCUS42567</name>
    <name evidence="2" type="ORF">SRO942_LOCUS43836</name>
</gene>
<dbReference type="EMBL" id="CAJNOQ010036155">
    <property type="protein sequence ID" value="CAF1602871.1"/>
    <property type="molecule type" value="Genomic_DNA"/>
</dbReference>
<dbReference type="EMBL" id="CAJOBC010102628">
    <property type="protein sequence ID" value="CAF4481038.1"/>
    <property type="molecule type" value="Genomic_DNA"/>
</dbReference>
<evidence type="ECO:0000313" key="2">
    <source>
        <dbReference type="EMBL" id="CAF4481038.1"/>
    </source>
</evidence>
<accession>A0A816B1J1</accession>
<sequence>MKIACHRYNTPYFRFYPALDETVRMNIGTESDLNQLIELTTDYMNTDSVQADINKLAELIKHRVNEQETECYLPLEVVI</sequence>
<reference evidence="1" key="1">
    <citation type="submission" date="2021-02" db="EMBL/GenBank/DDBJ databases">
        <authorList>
            <person name="Nowell W R."/>
        </authorList>
    </citation>
    <scope>NUCLEOTIDE SEQUENCE</scope>
</reference>
<organism evidence="1 3">
    <name type="scientific">Didymodactylos carnosus</name>
    <dbReference type="NCBI Taxonomy" id="1234261"/>
    <lineage>
        <taxon>Eukaryota</taxon>
        <taxon>Metazoa</taxon>
        <taxon>Spiralia</taxon>
        <taxon>Gnathifera</taxon>
        <taxon>Rotifera</taxon>
        <taxon>Eurotatoria</taxon>
        <taxon>Bdelloidea</taxon>
        <taxon>Philodinida</taxon>
        <taxon>Philodinidae</taxon>
        <taxon>Didymodactylos</taxon>
    </lineage>
</organism>
<name>A0A816B1J1_9BILA</name>
<evidence type="ECO:0000313" key="3">
    <source>
        <dbReference type="Proteomes" id="UP000663829"/>
    </source>
</evidence>